<dbReference type="Proteomes" id="UP000319897">
    <property type="component" value="Unassembled WGS sequence"/>
</dbReference>
<dbReference type="AlphaFoldDB" id="A0A501XDQ9"/>
<keyword evidence="1" id="KW-0812">Transmembrane</keyword>
<organism evidence="2 3">
    <name type="scientific">Sandaracinobacter neustonicus</name>
    <dbReference type="NCBI Taxonomy" id="1715348"/>
    <lineage>
        <taxon>Bacteria</taxon>
        <taxon>Pseudomonadati</taxon>
        <taxon>Pseudomonadota</taxon>
        <taxon>Alphaproteobacteria</taxon>
        <taxon>Sphingomonadales</taxon>
        <taxon>Sphingosinicellaceae</taxon>
        <taxon>Sandaracinobacter</taxon>
    </lineage>
</organism>
<keyword evidence="3" id="KW-1185">Reference proteome</keyword>
<evidence type="ECO:0008006" key="4">
    <source>
        <dbReference type="Google" id="ProtNLM"/>
    </source>
</evidence>
<sequence length="147" mass="16282">MTDTLPVGRAPMHLWIVGGLGLLWNGFGAFDYVMSKLRGADYFREMGMTEAQIAYAQSYPMWMNIVWAVGVWGGLLGTVLLLLRRRAAAPVFALSLAAFLLSLVYTYLLSNGRGVMGEGAYMQLVVLAGCLFFVWYSRAMARKGVLR</sequence>
<protein>
    <recommendedName>
        <fullName evidence="4">Sugar transporter</fullName>
    </recommendedName>
</protein>
<keyword evidence="1" id="KW-1133">Transmembrane helix</keyword>
<evidence type="ECO:0000313" key="2">
    <source>
        <dbReference type="EMBL" id="TPE58650.1"/>
    </source>
</evidence>
<dbReference type="EMBL" id="VFSU01000034">
    <property type="protein sequence ID" value="TPE58650.1"/>
    <property type="molecule type" value="Genomic_DNA"/>
</dbReference>
<feature type="transmembrane region" description="Helical" evidence="1">
    <location>
        <begin position="120"/>
        <end position="137"/>
    </location>
</feature>
<evidence type="ECO:0000256" key="1">
    <source>
        <dbReference type="SAM" id="Phobius"/>
    </source>
</evidence>
<accession>A0A501XDQ9</accession>
<feature type="transmembrane region" description="Helical" evidence="1">
    <location>
        <begin position="12"/>
        <end position="34"/>
    </location>
</feature>
<reference evidence="2 3" key="1">
    <citation type="submission" date="2019-06" db="EMBL/GenBank/DDBJ databases">
        <authorList>
            <person name="Lee I."/>
            <person name="Jang G.I."/>
            <person name="Hwang C.Y."/>
        </authorList>
    </citation>
    <scope>NUCLEOTIDE SEQUENCE [LARGE SCALE GENOMIC DNA]</scope>
    <source>
        <strain evidence="2 3">PAMC 28131</strain>
    </source>
</reference>
<dbReference type="RefSeq" id="WP_140929502.1">
    <property type="nucleotide sequence ID" value="NZ_VFSU01000034.1"/>
</dbReference>
<comment type="caution">
    <text evidence="2">The sequence shown here is derived from an EMBL/GenBank/DDBJ whole genome shotgun (WGS) entry which is preliminary data.</text>
</comment>
<dbReference type="OrthoDB" id="5801787at2"/>
<evidence type="ECO:0000313" key="3">
    <source>
        <dbReference type="Proteomes" id="UP000319897"/>
    </source>
</evidence>
<gene>
    <name evidence="2" type="ORF">FJQ54_16495</name>
</gene>
<name>A0A501XDQ9_9SPHN</name>
<feature type="transmembrane region" description="Helical" evidence="1">
    <location>
        <begin position="65"/>
        <end position="83"/>
    </location>
</feature>
<feature type="transmembrane region" description="Helical" evidence="1">
    <location>
        <begin position="90"/>
        <end position="108"/>
    </location>
</feature>
<proteinExistence type="predicted"/>
<keyword evidence="1" id="KW-0472">Membrane</keyword>